<evidence type="ECO:0000313" key="2">
    <source>
        <dbReference type="Proteomes" id="UP000691718"/>
    </source>
</evidence>
<proteinExistence type="predicted"/>
<reference evidence="1" key="1">
    <citation type="submission" date="2021-04" db="EMBL/GenBank/DDBJ databases">
        <authorList>
            <person name="Tunstrom K."/>
        </authorList>
    </citation>
    <scope>NUCLEOTIDE SEQUENCE</scope>
</reference>
<keyword evidence="2" id="KW-1185">Reference proteome</keyword>
<evidence type="ECO:0000313" key="1">
    <source>
        <dbReference type="EMBL" id="CAG5032648.1"/>
    </source>
</evidence>
<sequence>MEAVILYNGHEEFTVWPKNLRMSPGCNGRVYVQYSARRRDTAAVGILHVLALGSSGSAGVVGIPGTEAIGTEVLEEVLGSMKHAGVAGSAGRWCSARVSLQAVSTTDRAHALQPHDFTDDPHLLNSIVI</sequence>
<gene>
    <name evidence="1" type="ORF">PAPOLLO_LOCUS19944</name>
</gene>
<name>A0A8S3XQS2_PARAO</name>
<dbReference type="AlphaFoldDB" id="A0A8S3XQS2"/>
<comment type="caution">
    <text evidence="1">The sequence shown here is derived from an EMBL/GenBank/DDBJ whole genome shotgun (WGS) entry which is preliminary data.</text>
</comment>
<dbReference type="Proteomes" id="UP000691718">
    <property type="component" value="Unassembled WGS sequence"/>
</dbReference>
<dbReference type="EMBL" id="CAJQZP010001233">
    <property type="protein sequence ID" value="CAG5032648.1"/>
    <property type="molecule type" value="Genomic_DNA"/>
</dbReference>
<protein>
    <submittedName>
        <fullName evidence="1">(apollo) hypothetical protein</fullName>
    </submittedName>
</protein>
<dbReference type="OrthoDB" id="7482871at2759"/>
<organism evidence="1 2">
    <name type="scientific">Parnassius apollo</name>
    <name type="common">Apollo butterfly</name>
    <name type="synonym">Papilio apollo</name>
    <dbReference type="NCBI Taxonomy" id="110799"/>
    <lineage>
        <taxon>Eukaryota</taxon>
        <taxon>Metazoa</taxon>
        <taxon>Ecdysozoa</taxon>
        <taxon>Arthropoda</taxon>
        <taxon>Hexapoda</taxon>
        <taxon>Insecta</taxon>
        <taxon>Pterygota</taxon>
        <taxon>Neoptera</taxon>
        <taxon>Endopterygota</taxon>
        <taxon>Lepidoptera</taxon>
        <taxon>Glossata</taxon>
        <taxon>Ditrysia</taxon>
        <taxon>Papilionoidea</taxon>
        <taxon>Papilionidae</taxon>
        <taxon>Parnassiinae</taxon>
        <taxon>Parnassini</taxon>
        <taxon>Parnassius</taxon>
        <taxon>Parnassius</taxon>
    </lineage>
</organism>
<accession>A0A8S3XQS2</accession>